<keyword evidence="3" id="KW-1133">Transmembrane helix</keyword>
<evidence type="ECO:0000313" key="5">
    <source>
        <dbReference type="Proteomes" id="UP000036681"/>
    </source>
</evidence>
<evidence type="ECO:0000256" key="1">
    <source>
        <dbReference type="ARBA" id="ARBA00004141"/>
    </source>
</evidence>
<dbReference type="InterPro" id="IPR006202">
    <property type="entry name" value="Neur_chan_lig-bd"/>
</dbReference>
<dbReference type="InterPro" id="IPR036734">
    <property type="entry name" value="Neur_chan_lig-bd_sf"/>
</dbReference>
<evidence type="ECO:0000259" key="4">
    <source>
        <dbReference type="Pfam" id="PF02931"/>
    </source>
</evidence>
<feature type="transmembrane region" description="Helical" evidence="3">
    <location>
        <begin position="400"/>
        <end position="421"/>
    </location>
</feature>
<dbReference type="Pfam" id="PF02931">
    <property type="entry name" value="Neur_chan_LBD"/>
    <property type="match status" value="1"/>
</dbReference>
<dbReference type="Gene3D" id="2.70.170.10">
    <property type="entry name" value="Neurotransmitter-gated ion-channel ligand-binding domain"/>
    <property type="match status" value="1"/>
</dbReference>
<protein>
    <submittedName>
        <fullName evidence="6">Neur_chan_LBD domain-containing protein</fullName>
    </submittedName>
</protein>
<evidence type="ECO:0000313" key="6">
    <source>
        <dbReference type="WBParaSite" id="ALUE_0002119201-mRNA-1"/>
    </source>
</evidence>
<dbReference type="SUPFAM" id="SSF63712">
    <property type="entry name" value="Nicotinic receptor ligand binding domain-like"/>
    <property type="match status" value="1"/>
</dbReference>
<dbReference type="GO" id="GO:0016020">
    <property type="term" value="C:membrane"/>
    <property type="evidence" value="ECO:0007669"/>
    <property type="project" value="UniProtKB-SubCell"/>
</dbReference>
<evidence type="ECO:0000256" key="2">
    <source>
        <dbReference type="ARBA" id="ARBA00023136"/>
    </source>
</evidence>
<dbReference type="InterPro" id="IPR018000">
    <property type="entry name" value="Neurotransmitter_ion_chnl_CS"/>
</dbReference>
<accession>A0A0M3IR14</accession>
<feature type="transmembrane region" description="Helical" evidence="3">
    <location>
        <begin position="338"/>
        <end position="362"/>
    </location>
</feature>
<dbReference type="GO" id="GO:0005230">
    <property type="term" value="F:extracellular ligand-gated monoatomic ion channel activity"/>
    <property type="evidence" value="ECO:0007669"/>
    <property type="project" value="InterPro"/>
</dbReference>
<feature type="transmembrane region" description="Helical" evidence="3">
    <location>
        <begin position="217"/>
        <end position="241"/>
    </location>
</feature>
<evidence type="ECO:0000256" key="3">
    <source>
        <dbReference type="SAM" id="Phobius"/>
    </source>
</evidence>
<feature type="transmembrane region" description="Helical" evidence="3">
    <location>
        <begin position="247"/>
        <end position="269"/>
    </location>
</feature>
<proteinExistence type="predicted"/>
<dbReference type="WBParaSite" id="ALUE_0002119201-mRNA-1">
    <property type="protein sequence ID" value="ALUE_0002119201-mRNA-1"/>
    <property type="gene ID" value="ALUE_0002119201"/>
</dbReference>
<keyword evidence="5" id="KW-1185">Reference proteome</keyword>
<dbReference type="AlphaFoldDB" id="A0A0M3IR14"/>
<comment type="subcellular location">
    <subcellularLocation>
        <location evidence="1">Membrane</location>
        <topology evidence="1">Multi-pass membrane protein</topology>
    </subcellularLocation>
</comment>
<reference evidence="6" key="1">
    <citation type="submission" date="2017-02" db="UniProtKB">
        <authorList>
            <consortium name="WormBaseParasite"/>
        </authorList>
    </citation>
    <scope>IDENTIFICATION</scope>
</reference>
<dbReference type="InterPro" id="IPR006201">
    <property type="entry name" value="Neur_channel"/>
</dbReference>
<feature type="transmembrane region" description="Helical" evidence="3">
    <location>
        <begin position="368"/>
        <end position="388"/>
    </location>
</feature>
<dbReference type="PROSITE" id="PS00236">
    <property type="entry name" value="NEUROTR_ION_CHANNEL"/>
    <property type="match status" value="1"/>
</dbReference>
<name>A0A0M3IR14_ASCLU</name>
<sequence length="486" mass="55868">MVKQWEIWTPELRVTNSVSGVGQYFEISKRSHVIIQSNGKAWSRVEVYPTFSIKVGCMFDFSDYPYDQQRCALGIFTAYRMSDVQLSIYYNIQPTVLLGWGAQSDKRHISDWKLEKVSTNLSYYSNGKFSTVRPVDPEQLDISCSELIFFLNEILLHAGWGAQSDKRHISDWKLEKVSTNLSYYSNGKFSTVRPVDPEQLDISWSILYTWLYLKRNAFCFGLAVLLPSVIAYMFVIFSFLLPSPESAIYILIANLFLLGIFLEDLISILPPTIGRAPRIGWGAQSDKRHISDWKLEKVSTNLSYYSNGKFSTVRPVDPEQLDISWSILYTWLYLKRNAFCFGLAVLLPSVIAYMFVIFSFLLPSPESAIYILIANLFLLGIFLEDLISILPPTIGRAPRIAYFTGLNLVLTTFAIGMQFWLRYLLKAPGNAFGWALHIVRIKDMIIPNRWKFEGVKATSNDEEEQFTGLLYFFLNNSFCQLYQFDS</sequence>
<dbReference type="Proteomes" id="UP000036681">
    <property type="component" value="Unplaced"/>
</dbReference>
<keyword evidence="3" id="KW-0812">Transmembrane</keyword>
<dbReference type="PANTHER" id="PTHR18945">
    <property type="entry name" value="NEUROTRANSMITTER GATED ION CHANNEL"/>
    <property type="match status" value="1"/>
</dbReference>
<organism evidence="5 6">
    <name type="scientific">Ascaris lumbricoides</name>
    <name type="common">Giant roundworm</name>
    <dbReference type="NCBI Taxonomy" id="6252"/>
    <lineage>
        <taxon>Eukaryota</taxon>
        <taxon>Metazoa</taxon>
        <taxon>Ecdysozoa</taxon>
        <taxon>Nematoda</taxon>
        <taxon>Chromadorea</taxon>
        <taxon>Rhabditida</taxon>
        <taxon>Spirurina</taxon>
        <taxon>Ascaridomorpha</taxon>
        <taxon>Ascaridoidea</taxon>
        <taxon>Ascarididae</taxon>
        <taxon>Ascaris</taxon>
    </lineage>
</organism>
<keyword evidence="2 3" id="KW-0472">Membrane</keyword>
<feature type="domain" description="Neurotransmitter-gated ion-channel ligand-binding" evidence="4">
    <location>
        <begin position="4"/>
        <end position="95"/>
    </location>
</feature>
<dbReference type="GO" id="GO:0004888">
    <property type="term" value="F:transmembrane signaling receptor activity"/>
    <property type="evidence" value="ECO:0007669"/>
    <property type="project" value="InterPro"/>
</dbReference>